<reference evidence="1 2" key="1">
    <citation type="journal article" date="2011" name="BMC Genomics">
        <title>Insight into cross-talk between intra-amoebal pathogens.</title>
        <authorList>
            <person name="Gimenez G."/>
            <person name="Bertelli C."/>
            <person name="Moliner C."/>
            <person name="Robert C."/>
            <person name="Raoult D."/>
            <person name="Fournier P.E."/>
            <person name="Greub G."/>
        </authorList>
    </citation>
    <scope>NUCLEOTIDE SEQUENCE [LARGE SCALE GENOMIC DNA]</scope>
    <source>
        <strain evidence="1 2">LLAP12</strain>
    </source>
</reference>
<gene>
    <name evidence="1" type="ORF">LDG_6642</name>
</gene>
<evidence type="ECO:0000313" key="2">
    <source>
        <dbReference type="Proteomes" id="UP000002770"/>
    </source>
</evidence>
<accession>G9EN22</accession>
<name>G9EN22_9GAMM</name>
<keyword evidence="2" id="KW-1185">Reference proteome</keyword>
<dbReference type="HOGENOM" id="CLU_2935901_0_0_6"/>
<dbReference type="EMBL" id="JH413817">
    <property type="protein sequence ID" value="EHL31183.1"/>
    <property type="molecule type" value="Genomic_DNA"/>
</dbReference>
<organism evidence="1 2">
    <name type="scientific">Legionella drancourtii LLAP12</name>
    <dbReference type="NCBI Taxonomy" id="658187"/>
    <lineage>
        <taxon>Bacteria</taxon>
        <taxon>Pseudomonadati</taxon>
        <taxon>Pseudomonadota</taxon>
        <taxon>Gammaproteobacteria</taxon>
        <taxon>Legionellales</taxon>
        <taxon>Legionellaceae</taxon>
        <taxon>Legionella</taxon>
    </lineage>
</organism>
<evidence type="ECO:0000313" key="1">
    <source>
        <dbReference type="EMBL" id="EHL31183.1"/>
    </source>
</evidence>
<proteinExistence type="predicted"/>
<sequence length="60" mass="7128">MGHIIAIPDIFYFFEEFFCAFFDDFLPSNYSIDSLFFSLKEQLKHKKSTLTLNKISVFVH</sequence>
<dbReference type="Proteomes" id="UP000002770">
    <property type="component" value="Unassembled WGS sequence"/>
</dbReference>
<protein>
    <submittedName>
        <fullName evidence="1">Uncharacterized protein</fullName>
    </submittedName>
</protein>
<dbReference type="AlphaFoldDB" id="G9EN22"/>
<dbReference type="InParanoid" id="G9EN22"/>